<evidence type="ECO:0000256" key="4">
    <source>
        <dbReference type="ARBA" id="ARBA00020295"/>
    </source>
</evidence>
<name>A0A9D2MDB9_9FIRM</name>
<protein>
    <recommendedName>
        <fullName evidence="4 10">4-alpha-glucanotransferase</fullName>
        <ecNumber evidence="3 10">2.4.1.25</ecNumber>
    </recommendedName>
    <alternativeName>
        <fullName evidence="8 10">Amylomaltase</fullName>
    </alternativeName>
    <alternativeName>
        <fullName evidence="9 10">Disproportionating enzyme</fullName>
    </alternativeName>
</protein>
<dbReference type="PANTHER" id="PTHR32438:SF5">
    <property type="entry name" value="4-ALPHA-GLUCANOTRANSFERASE DPE1, CHLOROPLASTIC_AMYLOPLASTIC"/>
    <property type="match status" value="1"/>
</dbReference>
<feature type="compositionally biased region" description="Basic and acidic residues" evidence="11">
    <location>
        <begin position="544"/>
        <end position="553"/>
    </location>
</feature>
<dbReference type="Gene3D" id="3.20.20.80">
    <property type="entry name" value="Glycosidases"/>
    <property type="match status" value="1"/>
</dbReference>
<comment type="similarity">
    <text evidence="2 10">Belongs to the disproportionating enzyme family.</text>
</comment>
<comment type="catalytic activity">
    <reaction evidence="1 10">
        <text>Transfers a segment of a (1-&gt;4)-alpha-D-glucan to a new position in an acceptor, which may be glucose or a (1-&gt;4)-alpha-D-glucan.</text>
        <dbReference type="EC" id="2.4.1.25"/>
    </reaction>
</comment>
<dbReference type="InterPro" id="IPR003385">
    <property type="entry name" value="Glyco_hydro_77"/>
</dbReference>
<dbReference type="GO" id="GO:0004134">
    <property type="term" value="F:4-alpha-glucanotransferase activity"/>
    <property type="evidence" value="ECO:0007669"/>
    <property type="project" value="UniProtKB-EC"/>
</dbReference>
<evidence type="ECO:0000256" key="7">
    <source>
        <dbReference type="ARBA" id="ARBA00023277"/>
    </source>
</evidence>
<evidence type="ECO:0000313" key="12">
    <source>
        <dbReference type="EMBL" id="HJB58611.1"/>
    </source>
</evidence>
<dbReference type="NCBIfam" id="NF011080">
    <property type="entry name" value="PRK14508.1-3"/>
    <property type="match status" value="1"/>
</dbReference>
<evidence type="ECO:0000256" key="2">
    <source>
        <dbReference type="ARBA" id="ARBA00005684"/>
    </source>
</evidence>
<evidence type="ECO:0000256" key="8">
    <source>
        <dbReference type="ARBA" id="ARBA00031423"/>
    </source>
</evidence>
<evidence type="ECO:0000313" key="13">
    <source>
        <dbReference type="Proteomes" id="UP000824211"/>
    </source>
</evidence>
<evidence type="ECO:0000256" key="11">
    <source>
        <dbReference type="SAM" id="MobiDB-lite"/>
    </source>
</evidence>
<keyword evidence="7 10" id="KW-0119">Carbohydrate metabolism</keyword>
<feature type="region of interest" description="Disordered" evidence="11">
    <location>
        <begin position="532"/>
        <end position="553"/>
    </location>
</feature>
<dbReference type="AlphaFoldDB" id="A0A9D2MDB9"/>
<dbReference type="EC" id="2.4.1.25" evidence="3 10"/>
<keyword evidence="5 10" id="KW-0328">Glycosyltransferase</keyword>
<reference evidence="12" key="1">
    <citation type="journal article" date="2021" name="PeerJ">
        <title>Extensive microbial diversity within the chicken gut microbiome revealed by metagenomics and culture.</title>
        <authorList>
            <person name="Gilroy R."/>
            <person name="Ravi A."/>
            <person name="Getino M."/>
            <person name="Pursley I."/>
            <person name="Horton D.L."/>
            <person name="Alikhan N.F."/>
            <person name="Baker D."/>
            <person name="Gharbi K."/>
            <person name="Hall N."/>
            <person name="Watson M."/>
            <person name="Adriaenssens E.M."/>
            <person name="Foster-Nyarko E."/>
            <person name="Jarju S."/>
            <person name="Secka A."/>
            <person name="Antonio M."/>
            <person name="Oren A."/>
            <person name="Chaudhuri R.R."/>
            <person name="La Ragione R."/>
            <person name="Hildebrand F."/>
            <person name="Pallen M.J."/>
        </authorList>
    </citation>
    <scope>NUCLEOTIDE SEQUENCE</scope>
    <source>
        <strain evidence="12">ChiHjej9B8-13557</strain>
    </source>
</reference>
<evidence type="ECO:0000256" key="5">
    <source>
        <dbReference type="ARBA" id="ARBA00022676"/>
    </source>
</evidence>
<keyword evidence="6 10" id="KW-0808">Transferase</keyword>
<dbReference type="SUPFAM" id="SSF51445">
    <property type="entry name" value="(Trans)glycosidases"/>
    <property type="match status" value="1"/>
</dbReference>
<evidence type="ECO:0000256" key="10">
    <source>
        <dbReference type="RuleBase" id="RU361207"/>
    </source>
</evidence>
<evidence type="ECO:0000256" key="9">
    <source>
        <dbReference type="ARBA" id="ARBA00031501"/>
    </source>
</evidence>
<evidence type="ECO:0000256" key="3">
    <source>
        <dbReference type="ARBA" id="ARBA00012560"/>
    </source>
</evidence>
<organism evidence="12 13">
    <name type="scientific">Candidatus Faecalibacterium faecipullorum</name>
    <dbReference type="NCBI Taxonomy" id="2838578"/>
    <lineage>
        <taxon>Bacteria</taxon>
        <taxon>Bacillati</taxon>
        <taxon>Bacillota</taxon>
        <taxon>Clostridia</taxon>
        <taxon>Eubacteriales</taxon>
        <taxon>Oscillospiraceae</taxon>
        <taxon>Faecalibacterium</taxon>
    </lineage>
</organism>
<dbReference type="Proteomes" id="UP000824211">
    <property type="component" value="Unassembled WGS sequence"/>
</dbReference>
<comment type="caution">
    <text evidence="12">The sequence shown here is derived from an EMBL/GenBank/DDBJ whole genome shotgun (WGS) entry which is preliminary data.</text>
</comment>
<dbReference type="InterPro" id="IPR017853">
    <property type="entry name" value="GH"/>
</dbReference>
<reference evidence="12" key="2">
    <citation type="submission" date="2021-04" db="EMBL/GenBank/DDBJ databases">
        <authorList>
            <person name="Gilroy R."/>
        </authorList>
    </citation>
    <scope>NUCLEOTIDE SEQUENCE</scope>
    <source>
        <strain evidence="12">ChiHjej9B8-13557</strain>
    </source>
</reference>
<gene>
    <name evidence="12" type="primary">malQ</name>
    <name evidence="12" type="ORF">H9771_02940</name>
</gene>
<proteinExistence type="inferred from homology"/>
<dbReference type="PANTHER" id="PTHR32438">
    <property type="entry name" value="4-ALPHA-GLUCANOTRANSFERASE DPE1, CHLOROPLASTIC/AMYLOPLASTIC"/>
    <property type="match status" value="1"/>
</dbReference>
<evidence type="ECO:0000256" key="6">
    <source>
        <dbReference type="ARBA" id="ARBA00022679"/>
    </source>
</evidence>
<sequence>MRESGILMPISSLPGPYGIGCLGAEAVKFVDFLAQAGQTIWQILPLSPTGYGDSPYQSCSAFAGNPYFIDLDALRAEGLLTQAQLDAADWGADPCQVDYGAIYNSRYELLRAAYKAWRAGCAGLHGCRYYYPDDYYAFTLANEDWLDDYALYMAIKTEQKMKPWTEWPRDYRLREAAALARYREENEEEIGFWKFLQYKFSTQWQKLKGYANSKGIRILGDMPIYVSADSVDAWAGGALFELDGEGGFARVAGVPPDYFAADGQLWGNPLYDWGYHRATGFAWWIKRVRYAASIYDLIRIDHFRGFDTYWAVPAGSATAKTGRWEQGPGMELFRALEDALGRLPIIAEDLGDLCDSVRQLLADSGFPGMKVLQFAFTGGDNEYLPHNHPINSVVYPGTHDNTTLADWWENAATKLEKYNVAVSLRLTGPAPTEAQVEAIGTDTARTALIRAALGSAAQRAIIPMYDWLGLGAEAHLNTPGRLGGNWAWRAAEGFETGALAQTILTECSVCCRTGQDLLLRALPKGWSAQDAAKAEKTAAQPADKAADKAAARA</sequence>
<evidence type="ECO:0000256" key="1">
    <source>
        <dbReference type="ARBA" id="ARBA00000439"/>
    </source>
</evidence>
<accession>A0A9D2MDB9</accession>
<dbReference type="EMBL" id="DWXX01000050">
    <property type="protein sequence ID" value="HJB58611.1"/>
    <property type="molecule type" value="Genomic_DNA"/>
</dbReference>
<dbReference type="Pfam" id="PF02446">
    <property type="entry name" value="Glyco_hydro_77"/>
    <property type="match status" value="1"/>
</dbReference>
<dbReference type="GO" id="GO:0005975">
    <property type="term" value="P:carbohydrate metabolic process"/>
    <property type="evidence" value="ECO:0007669"/>
    <property type="project" value="InterPro"/>
</dbReference>
<dbReference type="NCBIfam" id="TIGR00217">
    <property type="entry name" value="malQ"/>
    <property type="match status" value="1"/>
</dbReference>